<sequence>MCTLDGCGVNDHLGPPPKATDEDRRLFLKGAVALPLAVVLADPILAHAAGSMLEPVTITTPGGEKMTAEIAMPATLPAPTVILIHEWWGLNDQIRAVAAEYAKQGYIALAVDLYGKPAATTPDGAKALMSAVDPAIATEKLQESVKFLKNHKDSTGKVGTVGWCFGGGWSLNTGLAADVDAVVVYYGNVKKTAEQVSTLSAPLMGHFGTLDKSINKPMVEGFEESLKEAGKTDYQIFWYEADHAFANPTGGRYDAEDAMLAWERTMGFFDTHLS</sequence>
<dbReference type="OrthoDB" id="9787933at2"/>
<dbReference type="Gene3D" id="3.40.50.1820">
    <property type="entry name" value="alpha/beta hydrolase"/>
    <property type="match status" value="1"/>
</dbReference>
<dbReference type="Proteomes" id="UP000076335">
    <property type="component" value="Unassembled WGS sequence"/>
</dbReference>
<comment type="caution">
    <text evidence="2">The sequence shown here is derived from an EMBL/GenBank/DDBJ whole genome shotgun (WGS) entry which is preliminary data.</text>
</comment>
<dbReference type="AlphaFoldDB" id="A0A154L386"/>
<dbReference type="PANTHER" id="PTHR46623:SF6">
    <property type="entry name" value="ALPHA_BETA-HYDROLASES SUPERFAMILY PROTEIN"/>
    <property type="match status" value="1"/>
</dbReference>
<dbReference type="InterPro" id="IPR029058">
    <property type="entry name" value="AB_hydrolase_fold"/>
</dbReference>
<evidence type="ECO:0000313" key="3">
    <source>
        <dbReference type="Proteomes" id="UP000076335"/>
    </source>
</evidence>
<dbReference type="Pfam" id="PF01738">
    <property type="entry name" value="DLH"/>
    <property type="match status" value="1"/>
</dbReference>
<dbReference type="RefSeq" id="WP_062952352.1">
    <property type="nucleotide sequence ID" value="NZ_CP136684.1"/>
</dbReference>
<evidence type="ECO:0000313" key="2">
    <source>
        <dbReference type="EMBL" id="KZB62860.1"/>
    </source>
</evidence>
<feature type="domain" description="Dienelactone hydrolase" evidence="1">
    <location>
        <begin position="67"/>
        <end position="272"/>
    </location>
</feature>
<name>A0A154L386_9PROT</name>
<dbReference type="InterPro" id="IPR051049">
    <property type="entry name" value="Dienelactone_hydrolase-like"/>
</dbReference>
<dbReference type="EMBL" id="LPVY01000020">
    <property type="protein sequence ID" value="KZB62860.1"/>
    <property type="molecule type" value="Genomic_DNA"/>
</dbReference>
<keyword evidence="2" id="KW-0378">Hydrolase</keyword>
<protein>
    <submittedName>
        <fullName evidence="2">Dienelactone hydrolase</fullName>
    </submittedName>
</protein>
<evidence type="ECO:0000259" key="1">
    <source>
        <dbReference type="Pfam" id="PF01738"/>
    </source>
</evidence>
<organism evidence="2 3">
    <name type="scientific">Thalassospira lucentensis</name>
    <dbReference type="NCBI Taxonomy" id="168935"/>
    <lineage>
        <taxon>Bacteria</taxon>
        <taxon>Pseudomonadati</taxon>
        <taxon>Pseudomonadota</taxon>
        <taxon>Alphaproteobacteria</taxon>
        <taxon>Rhodospirillales</taxon>
        <taxon>Thalassospiraceae</taxon>
        <taxon>Thalassospira</taxon>
    </lineage>
</organism>
<accession>A0A154L386</accession>
<reference evidence="2 3" key="1">
    <citation type="submission" date="2015-12" db="EMBL/GenBank/DDBJ databases">
        <title>Genome sequence of Thalassospira lucentensis MCCC 1A02072.</title>
        <authorList>
            <person name="Lu L."/>
            <person name="Lai Q."/>
            <person name="Shao Z."/>
            <person name="Qian P."/>
        </authorList>
    </citation>
    <scope>NUCLEOTIDE SEQUENCE [LARGE SCALE GENOMIC DNA]</scope>
    <source>
        <strain evidence="2 3">MCCC 1A02072</strain>
    </source>
</reference>
<dbReference type="SUPFAM" id="SSF53474">
    <property type="entry name" value="alpha/beta-Hydrolases"/>
    <property type="match status" value="1"/>
</dbReference>
<gene>
    <name evidence="2" type="ORF">AUP42_02045</name>
</gene>
<dbReference type="PANTHER" id="PTHR46623">
    <property type="entry name" value="CARBOXYMETHYLENEBUTENOLIDASE-RELATED"/>
    <property type="match status" value="1"/>
</dbReference>
<proteinExistence type="predicted"/>
<dbReference type="InterPro" id="IPR002925">
    <property type="entry name" value="Dienelactn_hydro"/>
</dbReference>
<dbReference type="GO" id="GO:0016787">
    <property type="term" value="F:hydrolase activity"/>
    <property type="evidence" value="ECO:0007669"/>
    <property type="project" value="UniProtKB-KW"/>
</dbReference>